<dbReference type="AlphaFoldDB" id="A0A917Y119"/>
<dbReference type="Pfam" id="PF04122">
    <property type="entry name" value="CW_binding_2"/>
    <property type="match status" value="3"/>
</dbReference>
<comment type="caution">
    <text evidence="4">The sequence shown here is derived from an EMBL/GenBank/DDBJ whole genome shotgun (WGS) entry which is preliminary data.</text>
</comment>
<accession>A0A917Y119</accession>
<dbReference type="InterPro" id="IPR051922">
    <property type="entry name" value="Bact_Sporulation_Assoc"/>
</dbReference>
<dbReference type="SMART" id="SM00060">
    <property type="entry name" value="FN3"/>
    <property type="match status" value="1"/>
</dbReference>
<sequence length="954" mass="103006">MSGKFSRITYGFMVLILLLNVVAPSLTFAAADSKPPVIEDIKVSPDEVGVGNQIEVSMKVTDDDSGVEWVSTHFDSPVNTSSIIIYLEENDETGLWEGSHTLDSYTHEGEWEFSHIWATDYAGNTASLYARDIPDISDLNFIVKPELDVNQAEFPYYVTVTNEKWGNKVIDKDVYIGPDSIIEIEGNVEITGDVYIYGIVRNNGNLTINGTLHAHSVNDKFDYWEPGAIVFSDDSTQNIKNTNESTEPYDVPFEIFNEDLTNETGTIEIEGKTLPFVDVTIKNEALSLDYRGYFSTTIEDVSSNKIPFEVVDAFGNTIDKYVEVKDVVTPEKVTDFKVIETNSDSITVSWNSVKDTDLANYILYVNDEKVAIAKADETTHIFTDLQANTEYNLSIVAADESDNESEKSTIKATTNPETPSVDAVTEEDEVITGTSSPAVQIIVNANGKELATGKTDEKGKFRITIPKQTHGTELTVVAVGKNEQESKATKVTVADTTPPAAPEVNEVTDQSTEITGKAEANSTVIAKVANKEIGQAKANANGNFTIKITKQTAETEIAVTATDKAGNVSKASKVVVKDVTAPEAPAVNQLTDQSTKITGTAEAASVVVATANNKQIGRVTAKFDGTFEMPIKKQAADTKVTVTAKDKAGNESKAATIMVKKQVERISGYMRYDTAVEASKQGWDKADTVIIARGDDFADALAGVPLAHKLDAPILMTPSDKLWNNSLEEIKRLGAKNAIILGGEGAVSKAVSTELTKAGLKVERIEGKSRFETAALIAKEIAPNGTKKIVVANGMDFPDALSVASYAAKEGMPILLTLDDRVAKATESTVKSLDVKETLVVGGEAVVSKKVQQALPKAKRLSGNDRYETNIAIAKHFGVDSNHIYIATGRNYADALTGGVLAAKENSAILLVHHRVPASVSGYMNKQNFQSLSIFGGTGAVDDSIKNDLTKRLK</sequence>
<dbReference type="PANTHER" id="PTHR30032:SF8">
    <property type="entry name" value="GERMINATION-SPECIFIC N-ACETYLMURAMOYL-L-ALANINE AMIDASE"/>
    <property type="match status" value="1"/>
</dbReference>
<feature type="signal peptide" evidence="2">
    <location>
        <begin position="1"/>
        <end position="29"/>
    </location>
</feature>
<dbReference type="RefSeq" id="WP_188858001.1">
    <property type="nucleotide sequence ID" value="NZ_BMOS01000019.1"/>
</dbReference>
<dbReference type="Gene3D" id="3.40.50.12090">
    <property type="match status" value="2"/>
</dbReference>
<dbReference type="NCBIfam" id="NF033510">
    <property type="entry name" value="Ca_tandemer"/>
    <property type="match status" value="2"/>
</dbReference>
<dbReference type="EMBL" id="BMOS01000019">
    <property type="protein sequence ID" value="GGN61206.1"/>
    <property type="molecule type" value="Genomic_DNA"/>
</dbReference>
<dbReference type="InterPro" id="IPR036116">
    <property type="entry name" value="FN3_sf"/>
</dbReference>
<evidence type="ECO:0000313" key="4">
    <source>
        <dbReference type="EMBL" id="GGN61206.1"/>
    </source>
</evidence>
<dbReference type="Proteomes" id="UP000624041">
    <property type="component" value="Unassembled WGS sequence"/>
</dbReference>
<dbReference type="PANTHER" id="PTHR30032">
    <property type="entry name" value="N-ACETYLMURAMOYL-L-ALANINE AMIDASE-RELATED"/>
    <property type="match status" value="1"/>
</dbReference>
<reference evidence="4" key="1">
    <citation type="journal article" date="2014" name="Int. J. Syst. Evol. Microbiol.">
        <title>Complete genome sequence of Corynebacterium casei LMG S-19264T (=DSM 44701T), isolated from a smear-ripened cheese.</title>
        <authorList>
            <consortium name="US DOE Joint Genome Institute (JGI-PGF)"/>
            <person name="Walter F."/>
            <person name="Albersmeier A."/>
            <person name="Kalinowski J."/>
            <person name="Ruckert C."/>
        </authorList>
    </citation>
    <scope>NUCLEOTIDE SEQUENCE</scope>
    <source>
        <strain evidence="4">JCM 17251</strain>
    </source>
</reference>
<dbReference type="InterPro" id="IPR003961">
    <property type="entry name" value="FN3_dom"/>
</dbReference>
<dbReference type="InterPro" id="IPR041498">
    <property type="entry name" value="Big_6"/>
</dbReference>
<feature type="chain" id="PRO_5036896475" description="Fibronectin type-III domain-containing protein" evidence="2">
    <location>
        <begin position="30"/>
        <end position="954"/>
    </location>
</feature>
<dbReference type="InterPro" id="IPR007253">
    <property type="entry name" value="Cell_wall-bd_2"/>
</dbReference>
<dbReference type="Pfam" id="PF17936">
    <property type="entry name" value="Big_6"/>
    <property type="match status" value="3"/>
</dbReference>
<reference evidence="4" key="2">
    <citation type="submission" date="2020-09" db="EMBL/GenBank/DDBJ databases">
        <authorList>
            <person name="Sun Q."/>
            <person name="Ohkuma M."/>
        </authorList>
    </citation>
    <scope>NUCLEOTIDE SEQUENCE</scope>
    <source>
        <strain evidence="4">JCM 17251</strain>
    </source>
</reference>
<organism evidence="4 5">
    <name type="scientific">Oceanobacillus indicireducens</name>
    <dbReference type="NCBI Taxonomy" id="1004261"/>
    <lineage>
        <taxon>Bacteria</taxon>
        <taxon>Bacillati</taxon>
        <taxon>Bacillota</taxon>
        <taxon>Bacilli</taxon>
        <taxon>Bacillales</taxon>
        <taxon>Bacillaceae</taxon>
        <taxon>Oceanobacillus</taxon>
    </lineage>
</organism>
<dbReference type="Pfam" id="PF00041">
    <property type="entry name" value="fn3"/>
    <property type="match status" value="1"/>
</dbReference>
<evidence type="ECO:0000256" key="1">
    <source>
        <dbReference type="SAM" id="MobiDB-lite"/>
    </source>
</evidence>
<keyword evidence="5" id="KW-1185">Reference proteome</keyword>
<evidence type="ECO:0000259" key="3">
    <source>
        <dbReference type="PROSITE" id="PS50853"/>
    </source>
</evidence>
<evidence type="ECO:0000256" key="2">
    <source>
        <dbReference type="SAM" id="SignalP"/>
    </source>
</evidence>
<dbReference type="Gene3D" id="2.60.40.10">
    <property type="entry name" value="Immunoglobulins"/>
    <property type="match status" value="4"/>
</dbReference>
<dbReference type="CDD" id="cd00063">
    <property type="entry name" value="FN3"/>
    <property type="match status" value="1"/>
</dbReference>
<feature type="domain" description="Fibronectin type-III" evidence="3">
    <location>
        <begin position="329"/>
        <end position="418"/>
    </location>
</feature>
<dbReference type="InterPro" id="IPR013783">
    <property type="entry name" value="Ig-like_fold"/>
</dbReference>
<gene>
    <name evidence="4" type="ORF">GCM10007971_26010</name>
</gene>
<proteinExistence type="predicted"/>
<keyword evidence="2" id="KW-0732">Signal</keyword>
<dbReference type="SUPFAM" id="SSF49265">
    <property type="entry name" value="Fibronectin type III"/>
    <property type="match status" value="1"/>
</dbReference>
<name>A0A917Y119_9BACI</name>
<dbReference type="PROSITE" id="PS50853">
    <property type="entry name" value="FN3"/>
    <property type="match status" value="1"/>
</dbReference>
<feature type="region of interest" description="Disordered" evidence="1">
    <location>
        <begin position="399"/>
        <end position="422"/>
    </location>
</feature>
<protein>
    <recommendedName>
        <fullName evidence="3">Fibronectin type-III domain-containing protein</fullName>
    </recommendedName>
</protein>
<evidence type="ECO:0000313" key="5">
    <source>
        <dbReference type="Proteomes" id="UP000624041"/>
    </source>
</evidence>